<organism evidence="2 3">
    <name type="scientific">Romanomermis culicivorax</name>
    <name type="common">Nematode worm</name>
    <dbReference type="NCBI Taxonomy" id="13658"/>
    <lineage>
        <taxon>Eukaryota</taxon>
        <taxon>Metazoa</taxon>
        <taxon>Ecdysozoa</taxon>
        <taxon>Nematoda</taxon>
        <taxon>Enoplea</taxon>
        <taxon>Dorylaimia</taxon>
        <taxon>Mermithida</taxon>
        <taxon>Mermithoidea</taxon>
        <taxon>Mermithidae</taxon>
        <taxon>Romanomermis</taxon>
    </lineage>
</organism>
<dbReference type="Proteomes" id="UP000887565">
    <property type="component" value="Unplaced"/>
</dbReference>
<dbReference type="AlphaFoldDB" id="A0A915I2L2"/>
<evidence type="ECO:0000313" key="3">
    <source>
        <dbReference type="WBParaSite" id="nRc.2.0.1.t07699-RA"/>
    </source>
</evidence>
<evidence type="ECO:0000256" key="1">
    <source>
        <dbReference type="SAM" id="MobiDB-lite"/>
    </source>
</evidence>
<evidence type="ECO:0000313" key="2">
    <source>
        <dbReference type="Proteomes" id="UP000887565"/>
    </source>
</evidence>
<reference evidence="3" key="1">
    <citation type="submission" date="2022-11" db="UniProtKB">
        <authorList>
            <consortium name="WormBaseParasite"/>
        </authorList>
    </citation>
    <scope>IDENTIFICATION</scope>
</reference>
<protein>
    <submittedName>
        <fullName evidence="3">Uncharacterized protein</fullName>
    </submittedName>
</protein>
<dbReference type="WBParaSite" id="nRc.2.0.1.t07699-RA">
    <property type="protein sequence ID" value="nRc.2.0.1.t07699-RA"/>
    <property type="gene ID" value="nRc.2.0.1.g07699"/>
</dbReference>
<name>A0A915I2L2_ROMCU</name>
<sequence length="108" mass="11504">MCWAVVSQILPPSTAVQANNDTTVARTNSSDSFINIDPPQTPAANRPSATNHRSSFAIANANGVHNLRIEARDALKQLPTTAAWITNNVPTVQTIDQIIGAVSDQIQA</sequence>
<accession>A0A915I2L2</accession>
<feature type="region of interest" description="Disordered" evidence="1">
    <location>
        <begin position="28"/>
        <end position="51"/>
    </location>
</feature>
<keyword evidence="2" id="KW-1185">Reference proteome</keyword>
<proteinExistence type="predicted"/>